<organism evidence="1 2">
    <name type="scientific">Physcomitrium patens</name>
    <name type="common">Spreading-leaved earth moss</name>
    <name type="synonym">Physcomitrella patens</name>
    <dbReference type="NCBI Taxonomy" id="3218"/>
    <lineage>
        <taxon>Eukaryota</taxon>
        <taxon>Viridiplantae</taxon>
        <taxon>Streptophyta</taxon>
        <taxon>Embryophyta</taxon>
        <taxon>Bryophyta</taxon>
        <taxon>Bryophytina</taxon>
        <taxon>Bryopsida</taxon>
        <taxon>Funariidae</taxon>
        <taxon>Funariales</taxon>
        <taxon>Funariaceae</taxon>
        <taxon>Physcomitrium</taxon>
    </lineage>
</organism>
<evidence type="ECO:0000313" key="1">
    <source>
        <dbReference type="EnsemblPlants" id="Pp3c4_17610V3.2"/>
    </source>
</evidence>
<dbReference type="InParanoid" id="A0A7I4FNV9"/>
<accession>A0A7I4FNV9</accession>
<dbReference type="Gramene" id="Pp3c4_17610V3.2">
    <property type="protein sequence ID" value="Pp3c4_17610V3.2"/>
    <property type="gene ID" value="Pp3c4_17610"/>
</dbReference>
<keyword evidence="2" id="KW-1185">Reference proteome</keyword>
<dbReference type="EMBL" id="ABEU02000004">
    <property type="status" value="NOT_ANNOTATED_CDS"/>
    <property type="molecule type" value="Genomic_DNA"/>
</dbReference>
<name>A0A7I4FNV9_PHYPA</name>
<evidence type="ECO:0000313" key="2">
    <source>
        <dbReference type="Proteomes" id="UP000006727"/>
    </source>
</evidence>
<reference evidence="1 2" key="2">
    <citation type="journal article" date="2018" name="Plant J.">
        <title>The Physcomitrella patens chromosome-scale assembly reveals moss genome structure and evolution.</title>
        <authorList>
            <person name="Lang D."/>
            <person name="Ullrich K.K."/>
            <person name="Murat F."/>
            <person name="Fuchs J."/>
            <person name="Jenkins J."/>
            <person name="Haas F.B."/>
            <person name="Piednoel M."/>
            <person name="Gundlach H."/>
            <person name="Van Bel M."/>
            <person name="Meyberg R."/>
            <person name="Vives C."/>
            <person name="Morata J."/>
            <person name="Symeonidi A."/>
            <person name="Hiss M."/>
            <person name="Muchero W."/>
            <person name="Kamisugi Y."/>
            <person name="Saleh O."/>
            <person name="Blanc G."/>
            <person name="Decker E.L."/>
            <person name="van Gessel N."/>
            <person name="Grimwood J."/>
            <person name="Hayes R.D."/>
            <person name="Graham S.W."/>
            <person name="Gunter L.E."/>
            <person name="McDaniel S.F."/>
            <person name="Hoernstein S.N.W."/>
            <person name="Larsson A."/>
            <person name="Li F.W."/>
            <person name="Perroud P.F."/>
            <person name="Phillips J."/>
            <person name="Ranjan P."/>
            <person name="Rokshar D.S."/>
            <person name="Rothfels C.J."/>
            <person name="Schneider L."/>
            <person name="Shu S."/>
            <person name="Stevenson D.W."/>
            <person name="Thummler F."/>
            <person name="Tillich M."/>
            <person name="Villarreal Aguilar J.C."/>
            <person name="Widiez T."/>
            <person name="Wong G.K."/>
            <person name="Wymore A."/>
            <person name="Zhang Y."/>
            <person name="Zimmer A.D."/>
            <person name="Quatrano R.S."/>
            <person name="Mayer K.F.X."/>
            <person name="Goodstein D."/>
            <person name="Casacuberta J.M."/>
            <person name="Vandepoele K."/>
            <person name="Reski R."/>
            <person name="Cuming A.C."/>
            <person name="Tuskan G.A."/>
            <person name="Maumus F."/>
            <person name="Salse J."/>
            <person name="Schmutz J."/>
            <person name="Rensing S.A."/>
        </authorList>
    </citation>
    <scope>NUCLEOTIDE SEQUENCE [LARGE SCALE GENOMIC DNA]</scope>
    <source>
        <strain evidence="1 2">cv. Gransden 2004</strain>
    </source>
</reference>
<reference evidence="1" key="3">
    <citation type="submission" date="2020-12" db="UniProtKB">
        <authorList>
            <consortium name="EnsemblPlants"/>
        </authorList>
    </citation>
    <scope>IDENTIFICATION</scope>
</reference>
<protein>
    <submittedName>
        <fullName evidence="1">Uncharacterized protein</fullName>
    </submittedName>
</protein>
<sequence>MPSLSTVTCYGRLIFHANSFHLPRDSFPKNEISSCDYGGRNDGFNFAREGYLKTSNLDRAHGKST</sequence>
<proteinExistence type="predicted"/>
<reference evidence="1 2" key="1">
    <citation type="journal article" date="2008" name="Science">
        <title>The Physcomitrella genome reveals evolutionary insights into the conquest of land by plants.</title>
        <authorList>
            <person name="Rensing S."/>
            <person name="Lang D."/>
            <person name="Zimmer A."/>
            <person name="Terry A."/>
            <person name="Salamov A."/>
            <person name="Shapiro H."/>
            <person name="Nishiyama T."/>
            <person name="Perroud P.-F."/>
            <person name="Lindquist E."/>
            <person name="Kamisugi Y."/>
            <person name="Tanahashi T."/>
            <person name="Sakakibara K."/>
            <person name="Fujita T."/>
            <person name="Oishi K."/>
            <person name="Shin-I T."/>
            <person name="Kuroki Y."/>
            <person name="Toyoda A."/>
            <person name="Suzuki Y."/>
            <person name="Hashimoto A."/>
            <person name="Yamaguchi K."/>
            <person name="Sugano A."/>
            <person name="Kohara Y."/>
            <person name="Fujiyama A."/>
            <person name="Anterola A."/>
            <person name="Aoki S."/>
            <person name="Ashton N."/>
            <person name="Barbazuk W.B."/>
            <person name="Barker E."/>
            <person name="Bennetzen J."/>
            <person name="Bezanilla M."/>
            <person name="Blankenship R."/>
            <person name="Cho S.H."/>
            <person name="Dutcher S."/>
            <person name="Estelle M."/>
            <person name="Fawcett J.A."/>
            <person name="Gundlach H."/>
            <person name="Hanada K."/>
            <person name="Heyl A."/>
            <person name="Hicks K.A."/>
            <person name="Hugh J."/>
            <person name="Lohr M."/>
            <person name="Mayer K."/>
            <person name="Melkozernov A."/>
            <person name="Murata T."/>
            <person name="Nelson D."/>
            <person name="Pils B."/>
            <person name="Prigge M."/>
            <person name="Reiss B."/>
            <person name="Renner T."/>
            <person name="Rombauts S."/>
            <person name="Rushton P."/>
            <person name="Sanderfoot A."/>
            <person name="Schween G."/>
            <person name="Shiu S.-H."/>
            <person name="Stueber K."/>
            <person name="Theodoulou F.L."/>
            <person name="Tu H."/>
            <person name="Van de Peer Y."/>
            <person name="Verrier P.J."/>
            <person name="Waters E."/>
            <person name="Wood A."/>
            <person name="Yang L."/>
            <person name="Cove D."/>
            <person name="Cuming A."/>
            <person name="Hasebe M."/>
            <person name="Lucas S."/>
            <person name="Mishler D.B."/>
            <person name="Reski R."/>
            <person name="Grigoriev I."/>
            <person name="Quatrano R.S."/>
            <person name="Boore J.L."/>
        </authorList>
    </citation>
    <scope>NUCLEOTIDE SEQUENCE [LARGE SCALE GENOMIC DNA]</scope>
    <source>
        <strain evidence="1 2">cv. Gransden 2004</strain>
    </source>
</reference>
<dbReference type="Proteomes" id="UP000006727">
    <property type="component" value="Chromosome 4"/>
</dbReference>
<dbReference type="AlphaFoldDB" id="A0A7I4FNV9"/>
<dbReference type="EnsemblPlants" id="Pp3c4_17610V3.2">
    <property type="protein sequence ID" value="Pp3c4_17610V3.2"/>
    <property type="gene ID" value="Pp3c4_17610"/>
</dbReference>